<sequence>MWGGMSEEDRESIYRRKQALARERLSADAAAPASLSVLAS</sequence>
<dbReference type="AlphaFoldDB" id="A0A6J6TM02"/>
<gene>
    <name evidence="1" type="ORF">UFOPK2786_01132</name>
</gene>
<dbReference type="EMBL" id="CAEZYW010000175">
    <property type="protein sequence ID" value="CAB4747894.1"/>
    <property type="molecule type" value="Genomic_DNA"/>
</dbReference>
<proteinExistence type="predicted"/>
<evidence type="ECO:0000313" key="1">
    <source>
        <dbReference type="EMBL" id="CAB4747894.1"/>
    </source>
</evidence>
<organism evidence="1">
    <name type="scientific">freshwater metagenome</name>
    <dbReference type="NCBI Taxonomy" id="449393"/>
    <lineage>
        <taxon>unclassified sequences</taxon>
        <taxon>metagenomes</taxon>
        <taxon>ecological metagenomes</taxon>
    </lineage>
</organism>
<protein>
    <submittedName>
        <fullName evidence="1">Unannotated protein</fullName>
    </submittedName>
</protein>
<reference evidence="1" key="1">
    <citation type="submission" date="2020-05" db="EMBL/GenBank/DDBJ databases">
        <authorList>
            <person name="Chiriac C."/>
            <person name="Salcher M."/>
            <person name="Ghai R."/>
            <person name="Kavagutti S V."/>
        </authorList>
    </citation>
    <scope>NUCLEOTIDE SEQUENCE</scope>
</reference>
<name>A0A6J6TM02_9ZZZZ</name>
<accession>A0A6J6TM02</accession>